<dbReference type="InterPro" id="IPR055414">
    <property type="entry name" value="LRR_R13L4/SHOC2-like"/>
</dbReference>
<dbReference type="PANTHER" id="PTHR48051">
    <property type="match status" value="1"/>
</dbReference>
<dbReference type="OrthoDB" id="1466621at2"/>
<dbReference type="SMART" id="SM00364">
    <property type="entry name" value="LRR_BAC"/>
    <property type="match status" value="5"/>
</dbReference>
<comment type="caution">
    <text evidence="5">The sequence shown here is derived from an EMBL/GenBank/DDBJ whole genome shotgun (WGS) entry which is preliminary data.</text>
</comment>
<dbReference type="AlphaFoldDB" id="A0A1E5T7L6"/>
<dbReference type="PROSITE" id="PS51450">
    <property type="entry name" value="LRR"/>
    <property type="match status" value="4"/>
</dbReference>
<feature type="domain" description="Disease resistance R13L4/SHOC-2-like LRR" evidence="4">
    <location>
        <begin position="254"/>
        <end position="367"/>
    </location>
</feature>
<accession>A0A1E5T7L6</accession>
<evidence type="ECO:0000259" key="4">
    <source>
        <dbReference type="Pfam" id="PF23598"/>
    </source>
</evidence>
<dbReference type="Gene3D" id="3.80.10.10">
    <property type="entry name" value="Ribonuclease Inhibitor"/>
    <property type="match status" value="1"/>
</dbReference>
<dbReference type="GO" id="GO:0005737">
    <property type="term" value="C:cytoplasm"/>
    <property type="evidence" value="ECO:0007669"/>
    <property type="project" value="TreeGrafter"/>
</dbReference>
<dbReference type="PANTHER" id="PTHR48051:SF54">
    <property type="entry name" value="LEUCINE-RICH REPEAT-CONTAINING PROTEIN"/>
    <property type="match status" value="1"/>
</dbReference>
<reference evidence="5 6" key="1">
    <citation type="submission" date="2016-05" db="EMBL/GenBank/DDBJ databases">
        <title>Draft Genome Sequence of Algibacter sp. Strain SK-16 Isolated from the Surface Water of Aburatsubo Inlet.</title>
        <authorList>
            <person name="Wong S.-K."/>
            <person name="Yoshizawa S."/>
            <person name="Nakajima Y."/>
            <person name="Ogura Y."/>
            <person name="Tetsuya H."/>
            <person name="Hamasaki K."/>
        </authorList>
    </citation>
    <scope>NUCLEOTIDE SEQUENCE [LARGE SCALE GENOMIC DNA]</scope>
    <source>
        <strain evidence="5 6">SK-16</strain>
    </source>
</reference>
<feature type="domain" description="Disease resistance R13L4/SHOC-2-like LRR" evidence="4">
    <location>
        <begin position="48"/>
        <end position="104"/>
    </location>
</feature>
<feature type="region of interest" description="Disordered" evidence="3">
    <location>
        <begin position="791"/>
        <end position="829"/>
    </location>
</feature>
<evidence type="ECO:0000256" key="3">
    <source>
        <dbReference type="SAM" id="MobiDB-lite"/>
    </source>
</evidence>
<dbReference type="InterPro" id="IPR032675">
    <property type="entry name" value="LRR_dom_sf"/>
</dbReference>
<feature type="compositionally biased region" description="Basic residues" evidence="3">
    <location>
        <begin position="820"/>
        <end position="829"/>
    </location>
</feature>
<protein>
    <recommendedName>
        <fullName evidence="4">Disease resistance R13L4/SHOC-2-like LRR domain-containing protein</fullName>
    </recommendedName>
</protein>
<evidence type="ECO:0000313" key="5">
    <source>
        <dbReference type="EMBL" id="OEK07350.1"/>
    </source>
</evidence>
<dbReference type="InterPro" id="IPR003591">
    <property type="entry name" value="Leu-rich_rpt_typical-subtyp"/>
</dbReference>
<keyword evidence="2" id="KW-0677">Repeat</keyword>
<dbReference type="SUPFAM" id="SSF52058">
    <property type="entry name" value="L domain-like"/>
    <property type="match status" value="1"/>
</dbReference>
<dbReference type="EMBL" id="MDJD01000048">
    <property type="protein sequence ID" value="OEK07350.1"/>
    <property type="molecule type" value="Genomic_DNA"/>
</dbReference>
<gene>
    <name evidence="5" type="ORF">A8C32_18105</name>
</gene>
<evidence type="ECO:0000256" key="2">
    <source>
        <dbReference type="ARBA" id="ARBA00022737"/>
    </source>
</evidence>
<keyword evidence="1" id="KW-0433">Leucine-rich repeat</keyword>
<keyword evidence="6" id="KW-1185">Reference proteome</keyword>
<dbReference type="SMART" id="SM00369">
    <property type="entry name" value="LRR_TYP"/>
    <property type="match status" value="9"/>
</dbReference>
<organism evidence="5 6">
    <name type="scientific">Flavivirga aquatica</name>
    <dbReference type="NCBI Taxonomy" id="1849968"/>
    <lineage>
        <taxon>Bacteria</taxon>
        <taxon>Pseudomonadati</taxon>
        <taxon>Bacteroidota</taxon>
        <taxon>Flavobacteriia</taxon>
        <taxon>Flavobacteriales</taxon>
        <taxon>Flavobacteriaceae</taxon>
        <taxon>Flavivirga</taxon>
    </lineage>
</organism>
<dbReference type="STRING" id="1849968.A8C32_18105"/>
<dbReference type="InterPro" id="IPR050216">
    <property type="entry name" value="LRR_domain-containing"/>
</dbReference>
<dbReference type="Pfam" id="PF23598">
    <property type="entry name" value="LRR_14"/>
    <property type="match status" value="3"/>
</dbReference>
<dbReference type="Proteomes" id="UP000095713">
    <property type="component" value="Unassembled WGS sequence"/>
</dbReference>
<dbReference type="Pfam" id="PF00560">
    <property type="entry name" value="LRR_1"/>
    <property type="match status" value="1"/>
</dbReference>
<name>A0A1E5T7L6_9FLAO</name>
<dbReference type="InterPro" id="IPR001611">
    <property type="entry name" value="Leu-rich_rpt"/>
</dbReference>
<evidence type="ECO:0000256" key="1">
    <source>
        <dbReference type="ARBA" id="ARBA00022614"/>
    </source>
</evidence>
<sequence>MSFKQVFNDIKRRYPERNTETISLRDVDLSGLSPKNYKKLITSLNRRYRNLQGLDLSNTNINELPKEIGRLNNLRTLNLSGNNLSQLPSTIRRLNLLTALNLESNDFHDQFPPAVINLNNLRTLNLAKNTINQLPAEIGQLNNLNTLNLAENNLNQLPAEIGQLNNLRVLNLAENNLKQLPVEIGRLNNITDLNLHLNDLEQLPAEIGQLNNLENLNISNNSEMQELPPEIGNLNNLTYLYANNNRSLTSLPTDIQRLNQLRHLNISNNQNLTQLPREIGQLNNLITLEASGNSQVTQIPGEISNLNNLRYLNISNNQNLTQLPREIGQLNSLINFNMSGNPQVTQIPIEINNLNSLRYFDISNNPQLSVNNMDQGMLARIQRSEVNIQYHNTSREVTNLLNETLGINRDLLEYEKTLQKLYTGDRLHKMMEFIGNLDDGLSEDNSYTTGSLKTAPDEELERYNKKILPAKEVLIQLLERYPKSEGEHQKYFDASLKNMLDQFDIKDVRFENINNKAHLASLAVCLGDCLTPIKDRIVKNMLVANDLDLNVEPFILRMALQDKIASSFSKELNEIWDKETIEVANAFTNCALLENADKNPENPLKVSGDRAYSPSLSSYTDLGFKNIKEKANPELLENVAKLFCKEDGENRLEKNDGKYKIDTEKLEAIKKEYLEKELGSNLSRREIEVKNKLYEFEKEFEAFYMKYDEQFGNENNDRSIFEVAYSDSEDIQNEFSKVTDVDALKSKLEEKFKKSDSLKETKDAFMKQCKTDFEKCMDDYMKEERLKKERKKLSIDQLAAVPTMSQKKPRNSQQSQNSRLSRRASRQLA</sequence>
<evidence type="ECO:0000313" key="6">
    <source>
        <dbReference type="Proteomes" id="UP000095713"/>
    </source>
</evidence>
<feature type="domain" description="Disease resistance R13L4/SHOC-2-like LRR" evidence="4">
    <location>
        <begin position="114"/>
        <end position="196"/>
    </location>
</feature>
<proteinExistence type="predicted"/>
<dbReference type="RefSeq" id="WP_069830839.1">
    <property type="nucleotide sequence ID" value="NZ_MDJD01000048.1"/>
</dbReference>